<feature type="transmembrane region" description="Helical" evidence="1">
    <location>
        <begin position="31"/>
        <end position="53"/>
    </location>
</feature>
<proteinExistence type="predicted"/>
<feature type="transmembrane region" description="Helical" evidence="1">
    <location>
        <begin position="59"/>
        <end position="89"/>
    </location>
</feature>
<evidence type="ECO:0000256" key="1">
    <source>
        <dbReference type="SAM" id="Phobius"/>
    </source>
</evidence>
<dbReference type="GeneID" id="30029069"/>
<gene>
    <name evidence="2" type="ORF">METBIDRAFT_32590</name>
</gene>
<keyword evidence="1" id="KW-1133">Transmembrane helix</keyword>
<evidence type="ECO:0000313" key="3">
    <source>
        <dbReference type="Proteomes" id="UP000092555"/>
    </source>
</evidence>
<keyword evidence="1" id="KW-0812">Transmembrane</keyword>
<evidence type="ECO:0000313" key="2">
    <source>
        <dbReference type="EMBL" id="OBA20612.1"/>
    </source>
</evidence>
<name>A0A1A0H9Q1_9ASCO</name>
<dbReference type="Proteomes" id="UP000092555">
    <property type="component" value="Unassembled WGS sequence"/>
</dbReference>
<keyword evidence="1" id="KW-0472">Membrane</keyword>
<comment type="caution">
    <text evidence="2">The sequence shown here is derived from an EMBL/GenBank/DDBJ whole genome shotgun (WGS) entry which is preliminary data.</text>
</comment>
<protein>
    <submittedName>
        <fullName evidence="2">Uncharacterized protein</fullName>
    </submittedName>
</protein>
<sequence>MASFFWGFLVCFGVFWCVLVWWYFGAGWGCFALVSGVLVSWCWCLVVVFWLLVFGVLVFGVLVFGVLVFGVLVFGVLVFGVLVFGVLAFDGIVFDGGDVLLSLFEKNARYGEARLMIRAPTRKAEFAYRSGASGRWTRDVGV</sequence>
<accession>A0A1A0H9Q1</accession>
<organism evidence="2 3">
    <name type="scientific">Metschnikowia bicuspidata var. bicuspidata NRRL YB-4993</name>
    <dbReference type="NCBI Taxonomy" id="869754"/>
    <lineage>
        <taxon>Eukaryota</taxon>
        <taxon>Fungi</taxon>
        <taxon>Dikarya</taxon>
        <taxon>Ascomycota</taxon>
        <taxon>Saccharomycotina</taxon>
        <taxon>Pichiomycetes</taxon>
        <taxon>Metschnikowiaceae</taxon>
        <taxon>Metschnikowia</taxon>
    </lineage>
</organism>
<dbReference type="RefSeq" id="XP_018711134.1">
    <property type="nucleotide sequence ID" value="XM_018856093.1"/>
</dbReference>
<dbReference type="EMBL" id="LXTC01000004">
    <property type="protein sequence ID" value="OBA20612.1"/>
    <property type="molecule type" value="Genomic_DNA"/>
</dbReference>
<reference evidence="2 3" key="1">
    <citation type="submission" date="2016-05" db="EMBL/GenBank/DDBJ databases">
        <title>Comparative genomics of biotechnologically important yeasts.</title>
        <authorList>
            <consortium name="DOE Joint Genome Institute"/>
            <person name="Riley R."/>
            <person name="Haridas S."/>
            <person name="Wolfe K.H."/>
            <person name="Lopes M.R."/>
            <person name="Hittinger C.T."/>
            <person name="Goker M."/>
            <person name="Salamov A."/>
            <person name="Wisecaver J."/>
            <person name="Long T.M."/>
            <person name="Aerts A.L."/>
            <person name="Barry K."/>
            <person name="Choi C."/>
            <person name="Clum A."/>
            <person name="Coughlan A.Y."/>
            <person name="Deshpande S."/>
            <person name="Douglass A.P."/>
            <person name="Hanson S.J."/>
            <person name="Klenk H.-P."/>
            <person name="LaButti K."/>
            <person name="Lapidus A."/>
            <person name="Lindquist E."/>
            <person name="Lipzen A."/>
            <person name="Meier-kolthoff J.P."/>
            <person name="Ohm R.A."/>
            <person name="Otillar R.P."/>
            <person name="Pangilinan J."/>
            <person name="Peng Y."/>
            <person name="Rokas A."/>
            <person name="Rosa C.A."/>
            <person name="Scheuner C."/>
            <person name="Sibirny A.A."/>
            <person name="Slot J.C."/>
            <person name="Stielow J.B."/>
            <person name="Sun H."/>
            <person name="Kurtzman C.P."/>
            <person name="Blackwell M."/>
            <person name="Grigoriev I.V."/>
            <person name="Jeffries T.W."/>
        </authorList>
    </citation>
    <scope>NUCLEOTIDE SEQUENCE [LARGE SCALE GENOMIC DNA]</scope>
    <source>
        <strain evidence="2 3">NRRL YB-4993</strain>
    </source>
</reference>
<keyword evidence="3" id="KW-1185">Reference proteome</keyword>
<feature type="transmembrane region" description="Helical" evidence="1">
    <location>
        <begin position="6"/>
        <end position="24"/>
    </location>
</feature>
<dbReference type="AlphaFoldDB" id="A0A1A0H9Q1"/>